<evidence type="ECO:0000256" key="6">
    <source>
        <dbReference type="ARBA" id="ARBA00022989"/>
    </source>
</evidence>
<dbReference type="GeneID" id="87876992"/>
<keyword evidence="5" id="KW-0812">Transmembrane</keyword>
<comment type="function">
    <text evidence="1 11">Component of the MICOS complex, a large protein complex of the mitochondrial inner membrane that plays crucial roles in the maintenance of crista junctions, inner membrane architecture, and formation of contact sites to the outer membrane.</text>
</comment>
<evidence type="ECO:0000256" key="1">
    <source>
        <dbReference type="ARBA" id="ARBA00002689"/>
    </source>
</evidence>
<gene>
    <name evidence="12" type="ORF">B0T23DRAFT_409432</name>
</gene>
<name>A0AAJ0IFQ1_9PEZI</name>
<keyword evidence="8" id="KW-0472">Membrane</keyword>
<evidence type="ECO:0000256" key="7">
    <source>
        <dbReference type="ARBA" id="ARBA00023128"/>
    </source>
</evidence>
<dbReference type="RefSeq" id="XP_062697032.1">
    <property type="nucleotide sequence ID" value="XM_062839370.1"/>
</dbReference>
<comment type="similarity">
    <text evidence="3 11">Belongs to the MICOS complex subunit Mic12 family.</text>
</comment>
<keyword evidence="11" id="KW-0999">Mitochondrion inner membrane</keyword>
<keyword evidence="6" id="KW-1133">Transmembrane helix</keyword>
<evidence type="ECO:0000256" key="2">
    <source>
        <dbReference type="ARBA" id="ARBA00004370"/>
    </source>
</evidence>
<protein>
    <recommendedName>
        <fullName evidence="4 11">MICOS complex subunit MIC12</fullName>
    </recommendedName>
    <alternativeName>
        <fullName evidence="10 11">Altered inheritance of mitochondria protein 5, mitochondrial</fullName>
    </alternativeName>
    <alternativeName>
        <fullName evidence="9 11">Found in mitochondrial proteome protein 51</fullName>
    </alternativeName>
</protein>
<organism evidence="12 13">
    <name type="scientific">Neurospora hispaniola</name>
    <dbReference type="NCBI Taxonomy" id="588809"/>
    <lineage>
        <taxon>Eukaryota</taxon>
        <taxon>Fungi</taxon>
        <taxon>Dikarya</taxon>
        <taxon>Ascomycota</taxon>
        <taxon>Pezizomycotina</taxon>
        <taxon>Sordariomycetes</taxon>
        <taxon>Sordariomycetidae</taxon>
        <taxon>Sordariales</taxon>
        <taxon>Sordariaceae</taxon>
        <taxon>Neurospora</taxon>
    </lineage>
</organism>
<accession>A0AAJ0IFQ1</accession>
<evidence type="ECO:0000256" key="10">
    <source>
        <dbReference type="ARBA" id="ARBA00032985"/>
    </source>
</evidence>
<comment type="subunit">
    <text evidence="11">Component of the mitochondrial contact site and cristae organizing system (MICOS) complex.</text>
</comment>
<dbReference type="InterPro" id="IPR031463">
    <property type="entry name" value="Mic12"/>
</dbReference>
<dbReference type="GO" id="GO:0042407">
    <property type="term" value="P:cristae formation"/>
    <property type="evidence" value="ECO:0007669"/>
    <property type="project" value="InterPro"/>
</dbReference>
<dbReference type="Proteomes" id="UP001285908">
    <property type="component" value="Unassembled WGS sequence"/>
</dbReference>
<evidence type="ECO:0000256" key="9">
    <source>
        <dbReference type="ARBA" id="ARBA00032159"/>
    </source>
</evidence>
<comment type="subcellular location">
    <subcellularLocation>
        <location evidence="2">Membrane</location>
    </subcellularLocation>
    <subcellularLocation>
        <location evidence="11">Mitochondrion inner membrane</location>
        <topology evidence="11">Single-pass membrane protein</topology>
    </subcellularLocation>
</comment>
<evidence type="ECO:0000256" key="3">
    <source>
        <dbReference type="ARBA" id="ARBA00009188"/>
    </source>
</evidence>
<evidence type="ECO:0000256" key="4">
    <source>
        <dbReference type="ARBA" id="ARBA00018170"/>
    </source>
</evidence>
<comment type="caution">
    <text evidence="12">The sequence shown here is derived from an EMBL/GenBank/DDBJ whole genome shotgun (WGS) entry which is preliminary data.</text>
</comment>
<evidence type="ECO:0000313" key="12">
    <source>
        <dbReference type="EMBL" id="KAK3499399.1"/>
    </source>
</evidence>
<keyword evidence="7 11" id="KW-0496">Mitochondrion</keyword>
<dbReference type="GO" id="GO:0061617">
    <property type="term" value="C:MICOS complex"/>
    <property type="evidence" value="ECO:0007669"/>
    <property type="project" value="UniProtKB-UniRule"/>
</dbReference>
<evidence type="ECO:0000256" key="8">
    <source>
        <dbReference type="ARBA" id="ARBA00023136"/>
    </source>
</evidence>
<evidence type="ECO:0000256" key="5">
    <source>
        <dbReference type="ARBA" id="ARBA00022692"/>
    </source>
</evidence>
<evidence type="ECO:0000313" key="13">
    <source>
        <dbReference type="Proteomes" id="UP001285908"/>
    </source>
</evidence>
<evidence type="ECO:0000256" key="11">
    <source>
        <dbReference type="RuleBase" id="RU363010"/>
    </source>
</evidence>
<dbReference type="EMBL" id="JAULSX010000001">
    <property type="protein sequence ID" value="KAK3499399.1"/>
    <property type="molecule type" value="Genomic_DNA"/>
</dbReference>
<dbReference type="Pfam" id="PF17050">
    <property type="entry name" value="AIM5"/>
    <property type="match status" value="1"/>
</dbReference>
<keyword evidence="13" id="KW-1185">Reference proteome</keyword>
<dbReference type="GO" id="GO:0044284">
    <property type="term" value="C:mitochondrial crista junction"/>
    <property type="evidence" value="ECO:0007669"/>
    <property type="project" value="InterPro"/>
</dbReference>
<reference evidence="12 13" key="1">
    <citation type="journal article" date="2023" name="Mol. Phylogenet. Evol.">
        <title>Genome-scale phylogeny and comparative genomics of the fungal order Sordariales.</title>
        <authorList>
            <person name="Hensen N."/>
            <person name="Bonometti L."/>
            <person name="Westerberg I."/>
            <person name="Brannstrom I.O."/>
            <person name="Guillou S."/>
            <person name="Cros-Aarteil S."/>
            <person name="Calhoun S."/>
            <person name="Haridas S."/>
            <person name="Kuo A."/>
            <person name="Mondo S."/>
            <person name="Pangilinan J."/>
            <person name="Riley R."/>
            <person name="LaButti K."/>
            <person name="Andreopoulos B."/>
            <person name="Lipzen A."/>
            <person name="Chen C."/>
            <person name="Yan M."/>
            <person name="Daum C."/>
            <person name="Ng V."/>
            <person name="Clum A."/>
            <person name="Steindorff A."/>
            <person name="Ohm R.A."/>
            <person name="Martin F."/>
            <person name="Silar P."/>
            <person name="Natvig D.O."/>
            <person name="Lalanne C."/>
            <person name="Gautier V."/>
            <person name="Ament-Velasquez S.L."/>
            <person name="Kruys A."/>
            <person name="Hutchinson M.I."/>
            <person name="Powell A.J."/>
            <person name="Barry K."/>
            <person name="Miller A.N."/>
            <person name="Grigoriev I.V."/>
            <person name="Debuchy R."/>
            <person name="Gladieux P."/>
            <person name="Hiltunen Thoren M."/>
            <person name="Johannesson H."/>
        </authorList>
    </citation>
    <scope>NUCLEOTIDE SEQUENCE [LARGE SCALE GENOMIC DNA]</scope>
    <source>
        <strain evidence="12 13">FGSC 10403</strain>
    </source>
</reference>
<sequence>MGFVAGVTGGATLTLGLTYLAISAHQRNRTHQSDLLRAQTRFVNTLARDTLPTNLRTRYPVNDEDLAYFPPPRSELVERARHRFVESVKDRWNQEIQNAVRWAQTKDWSSVREKAEDAVASLFGFTIDRSEYAAAKAKEAAKEAARIAAERMRYAAEEGRETGKIMAREAHVRSEEMRRRAAETARLWSQEAREEMQVAKGVAQRVAEEVRHDADVVRGVVNSVVDKAVEKGRHGIEKVEEAVGMGKAAVELAEEKFEAAMDRKLLHVSDIDKALQERYTKREDVMKKSVQEVLAERYIPMDKRDNTRLRSLI</sequence>
<dbReference type="AlphaFoldDB" id="A0AAJ0IFQ1"/>
<proteinExistence type="inferred from homology"/>